<feature type="domain" description="W2" evidence="3">
    <location>
        <begin position="417"/>
        <end position="584"/>
    </location>
</feature>
<dbReference type="Proteomes" id="UP000692954">
    <property type="component" value="Unassembled WGS sequence"/>
</dbReference>
<dbReference type="InterPro" id="IPR005835">
    <property type="entry name" value="NTP_transferase_dom"/>
</dbReference>
<dbReference type="EMBL" id="CAJJDN010000028">
    <property type="protein sequence ID" value="CAD8071347.1"/>
    <property type="molecule type" value="Genomic_DNA"/>
</dbReference>
<dbReference type="Pfam" id="PF00483">
    <property type="entry name" value="NTP_transferase"/>
    <property type="match status" value="1"/>
</dbReference>
<dbReference type="InterPro" id="IPR003307">
    <property type="entry name" value="W2_domain"/>
</dbReference>
<dbReference type="PROSITE" id="PS51363">
    <property type="entry name" value="W2"/>
    <property type="match status" value="1"/>
</dbReference>
<comment type="caution">
    <text evidence="4">The sequence shown here is derived from an EMBL/GenBank/DDBJ whole genome shotgun (WGS) entry which is preliminary data.</text>
</comment>
<dbReference type="OrthoDB" id="424572at2759"/>
<reference evidence="4" key="1">
    <citation type="submission" date="2021-01" db="EMBL/GenBank/DDBJ databases">
        <authorList>
            <consortium name="Genoscope - CEA"/>
            <person name="William W."/>
        </authorList>
    </citation>
    <scope>NUCLEOTIDE SEQUENCE</scope>
</reference>
<evidence type="ECO:0000256" key="1">
    <source>
        <dbReference type="ARBA" id="ARBA00022490"/>
    </source>
</evidence>
<dbReference type="GO" id="GO:0031369">
    <property type="term" value="F:translation initiation factor binding"/>
    <property type="evidence" value="ECO:0007669"/>
    <property type="project" value="TreeGrafter"/>
</dbReference>
<evidence type="ECO:0000256" key="2">
    <source>
        <dbReference type="SAM" id="MobiDB-lite"/>
    </source>
</evidence>
<sequence length="600" mass="70399">MSEFYAVILADCFDDKFDHLTNTIPKSLFPFVDDLIIEHQINWLQKNEIDKIIVLYRNQKIVEYFNNRKRPGRKTLEIQLIDILNSRNLGDALRELQSHLIIQQDFLLLFGDVITNISLKEVTNKYHEQRKQDKMNILLMVVHQGVQQYEEERFLYVVEKDDKLYQLADLQQNQFELNKKHITLTKGMPCNYVIKSNLIESGIYICNRDVLKSFQEYFMFAEIKQDFIKYMTSTSDIQEEKIHLYIAPKIQVSQRIFHIQSYHNACLKYLSRFFFPYCPSQKYYIDFFKYFAGKVDQRSKVSDQSYIGQNTEVKSKTIITKSIIGKNCKIGVGCEIVNSILWDNIQIENNIIIKDSIITSGCIIKNSIQSQIVSTDKSTNYQQLITPSKYDVDPFEFQGSQDDSFESSGSNQDSDKLGSQPKKQNFYQDLIDDMISIVAKCSTISQVKEAIINVDTIKVNSNIPFENIVTAFMQAFFKILQPNVDSLKNAYELWQEFINRFVSETEVASYIKSIETFCRQNQEYHLNQFLQLSYQHSILNEQVILNYLDQIKQAENDQFAQEFTETSSKFKNYLENIIAEQCLTQAENQDGEYEYEYVYE</sequence>
<dbReference type="InterPro" id="IPR051956">
    <property type="entry name" value="eIF2B_epsilon"/>
</dbReference>
<evidence type="ECO:0000259" key="3">
    <source>
        <dbReference type="PROSITE" id="PS51363"/>
    </source>
</evidence>
<feature type="region of interest" description="Disordered" evidence="2">
    <location>
        <begin position="401"/>
        <end position="421"/>
    </location>
</feature>
<dbReference type="GO" id="GO:0005085">
    <property type="term" value="F:guanyl-nucleotide exchange factor activity"/>
    <property type="evidence" value="ECO:0007669"/>
    <property type="project" value="TreeGrafter"/>
</dbReference>
<keyword evidence="5" id="KW-1185">Reference proteome</keyword>
<dbReference type="Pfam" id="PF25084">
    <property type="entry name" value="LbH_EIF2B"/>
    <property type="match status" value="1"/>
</dbReference>
<proteinExistence type="predicted"/>
<dbReference type="InterPro" id="IPR056764">
    <property type="entry name" value="LbH_EIF2B3/5"/>
</dbReference>
<keyword evidence="1" id="KW-0963">Cytoplasm</keyword>
<organism evidence="4 5">
    <name type="scientific">Paramecium sonneborni</name>
    <dbReference type="NCBI Taxonomy" id="65129"/>
    <lineage>
        <taxon>Eukaryota</taxon>
        <taxon>Sar</taxon>
        <taxon>Alveolata</taxon>
        <taxon>Ciliophora</taxon>
        <taxon>Intramacronucleata</taxon>
        <taxon>Oligohymenophorea</taxon>
        <taxon>Peniculida</taxon>
        <taxon>Parameciidae</taxon>
        <taxon>Paramecium</taxon>
    </lineage>
</organism>
<dbReference type="PANTHER" id="PTHR45887">
    <property type="entry name" value="TRANSLATION INITIATION FACTOR EIF-2B SUBUNIT EPSILON"/>
    <property type="match status" value="1"/>
</dbReference>
<gene>
    <name evidence="4" type="ORF">PSON_ATCC_30995.1.T0280014</name>
</gene>
<dbReference type="GO" id="GO:0005851">
    <property type="term" value="C:eukaryotic translation initiation factor 2B complex"/>
    <property type="evidence" value="ECO:0007669"/>
    <property type="project" value="TreeGrafter"/>
</dbReference>
<name>A0A8S1LV75_9CILI</name>
<dbReference type="AlphaFoldDB" id="A0A8S1LV75"/>
<protein>
    <recommendedName>
        <fullName evidence="3">W2 domain-containing protein</fullName>
    </recommendedName>
</protein>
<dbReference type="PANTHER" id="PTHR45887:SF1">
    <property type="entry name" value="TRANSLATION INITIATION FACTOR EIF-2B SUBUNIT EPSILON"/>
    <property type="match status" value="1"/>
</dbReference>
<accession>A0A8S1LV75</accession>
<feature type="compositionally biased region" description="Polar residues" evidence="2">
    <location>
        <begin position="401"/>
        <end position="412"/>
    </location>
</feature>
<evidence type="ECO:0000313" key="4">
    <source>
        <dbReference type="EMBL" id="CAD8071347.1"/>
    </source>
</evidence>
<dbReference type="GO" id="GO:0003743">
    <property type="term" value="F:translation initiation factor activity"/>
    <property type="evidence" value="ECO:0007669"/>
    <property type="project" value="TreeGrafter"/>
</dbReference>
<evidence type="ECO:0000313" key="5">
    <source>
        <dbReference type="Proteomes" id="UP000692954"/>
    </source>
</evidence>